<dbReference type="EMBL" id="UINC01158833">
    <property type="protein sequence ID" value="SVD56587.1"/>
    <property type="molecule type" value="Genomic_DNA"/>
</dbReference>
<dbReference type="GO" id="GO:0016020">
    <property type="term" value="C:membrane"/>
    <property type="evidence" value="ECO:0007669"/>
    <property type="project" value="InterPro"/>
</dbReference>
<dbReference type="PROSITE" id="PS00922">
    <property type="entry name" value="TRANSGLYCOSYLASE"/>
    <property type="match status" value="1"/>
</dbReference>
<dbReference type="SUPFAM" id="SSF53955">
    <property type="entry name" value="Lysozyme-like"/>
    <property type="match status" value="1"/>
</dbReference>
<reference evidence="2" key="1">
    <citation type="submission" date="2018-05" db="EMBL/GenBank/DDBJ databases">
        <authorList>
            <person name="Lanie J.A."/>
            <person name="Ng W.-L."/>
            <person name="Kazmierczak K.M."/>
            <person name="Andrzejewski T.M."/>
            <person name="Davidsen T.M."/>
            <person name="Wayne K.J."/>
            <person name="Tettelin H."/>
            <person name="Glass J.I."/>
            <person name="Rusch D."/>
            <person name="Podicherti R."/>
            <person name="Tsui H.-C.T."/>
            <person name="Winkler M.E."/>
        </authorList>
    </citation>
    <scope>NUCLEOTIDE SEQUENCE</scope>
</reference>
<dbReference type="InterPro" id="IPR023346">
    <property type="entry name" value="Lysozyme-like_dom_sf"/>
</dbReference>
<dbReference type="GO" id="GO:0008933">
    <property type="term" value="F:peptidoglycan lytic transglycosylase activity"/>
    <property type="evidence" value="ECO:0007669"/>
    <property type="project" value="InterPro"/>
</dbReference>
<dbReference type="CDD" id="cd16894">
    <property type="entry name" value="MltD-like"/>
    <property type="match status" value="1"/>
</dbReference>
<proteinExistence type="predicted"/>
<evidence type="ECO:0000259" key="1">
    <source>
        <dbReference type="Pfam" id="PF01464"/>
    </source>
</evidence>
<gene>
    <name evidence="2" type="ORF">METZ01_LOCUS409441</name>
</gene>
<dbReference type="AlphaFoldDB" id="A0A382WCM5"/>
<dbReference type="Pfam" id="PF01464">
    <property type="entry name" value="SLT"/>
    <property type="match status" value="1"/>
</dbReference>
<dbReference type="InterPro" id="IPR008258">
    <property type="entry name" value="Transglycosylase_SLT_dom_1"/>
</dbReference>
<dbReference type="InterPro" id="IPR000189">
    <property type="entry name" value="Transglyc_AS"/>
</dbReference>
<accession>A0A382WCM5</accession>
<dbReference type="GO" id="GO:0000270">
    <property type="term" value="P:peptidoglycan metabolic process"/>
    <property type="evidence" value="ECO:0007669"/>
    <property type="project" value="InterPro"/>
</dbReference>
<name>A0A382WCM5_9ZZZZ</name>
<sequence>VEMGPSKFTVIDDRDGHIPLVRNKKVDQFIKFFQKKGHKQFEIWLERYDKYGPMLHRIIAECNLPEELVFLAMIESGFNPKAYSKAHATGMWQFIYSTAKMYGLKRNWYIDERRDPEKATRAACAYLTDLYNEFDNWYLALAAYNAGEGRVRRARRLHQTSDFWQMHSLPRETRNYLPYFLAATIIARNPHEFGFFIKEKKQAVLEFDEVTIEKSADLSVLAHSAEISFNTLKNLNPELRQSATPTDSYILKIPKGRMTTFLNNYNMLPENERFAPQH</sequence>
<feature type="non-terminal residue" evidence="2">
    <location>
        <position position="1"/>
    </location>
</feature>
<dbReference type="Gene3D" id="1.10.530.10">
    <property type="match status" value="1"/>
</dbReference>
<evidence type="ECO:0000313" key="2">
    <source>
        <dbReference type="EMBL" id="SVD56587.1"/>
    </source>
</evidence>
<dbReference type="PANTHER" id="PTHR37423">
    <property type="entry name" value="SOLUBLE LYTIC MUREIN TRANSGLYCOSYLASE-RELATED"/>
    <property type="match status" value="1"/>
</dbReference>
<organism evidence="2">
    <name type="scientific">marine metagenome</name>
    <dbReference type="NCBI Taxonomy" id="408172"/>
    <lineage>
        <taxon>unclassified sequences</taxon>
        <taxon>metagenomes</taxon>
        <taxon>ecological metagenomes</taxon>
    </lineage>
</organism>
<protein>
    <recommendedName>
        <fullName evidence="1">Transglycosylase SLT domain-containing protein</fullName>
    </recommendedName>
</protein>
<feature type="non-terminal residue" evidence="2">
    <location>
        <position position="278"/>
    </location>
</feature>
<dbReference type="PANTHER" id="PTHR37423:SF2">
    <property type="entry name" value="MEMBRANE-BOUND LYTIC MUREIN TRANSGLYCOSYLASE C"/>
    <property type="match status" value="1"/>
</dbReference>
<feature type="domain" description="Transglycosylase SLT" evidence="1">
    <location>
        <begin position="64"/>
        <end position="165"/>
    </location>
</feature>